<organism evidence="5 6">
    <name type="scientific">Mycobacterium pseudokansasii</name>
    <dbReference type="NCBI Taxonomy" id="2341080"/>
    <lineage>
        <taxon>Bacteria</taxon>
        <taxon>Bacillati</taxon>
        <taxon>Actinomycetota</taxon>
        <taxon>Actinomycetes</taxon>
        <taxon>Mycobacteriales</taxon>
        <taxon>Mycobacteriaceae</taxon>
        <taxon>Mycobacterium</taxon>
    </lineage>
</organism>
<sequence>MAAHVPYLMWLMQAGTVSADAAARHETVAAAYTAALAAMPTPAELAANHAVHGVLVVTNFFGINTIPIALNEADYVRMWIQAASTMTTYEAASGAAVASTPRTTPAPQIVTAEAADDGHDHEHGGDPTPIDNFVAEVLRIITGGRVIWDPAEGTVNGIPYDEYTNAAQPIWWLVRALEFSQDFQTFTKELFTSPAAAMQILVELMLFDWQTHVAQIVQTLSQSPQLLAVAIRGAISNLGAVTGFAGLSGLAGIPPVAAPSVATAPTLVPVAGMPPSVTPSAAAPAPAPAPSSATSAAAAAATAAAREQARRRRRRSAALRGYGDEFMDVEVGPDWDVPQDEEPAAPTASDQGAANLGFAGTVHEDTAGAAAGLATLAGDRFDAGPREPMLPGTWEPDGPARH</sequence>
<name>A0A498QM59_9MYCO</name>
<dbReference type="Gene3D" id="1.20.1260.20">
    <property type="entry name" value="PPE superfamily"/>
    <property type="match status" value="1"/>
</dbReference>
<feature type="compositionally biased region" description="Low complexity" evidence="2">
    <location>
        <begin position="277"/>
        <end position="306"/>
    </location>
</feature>
<dbReference type="PANTHER" id="PTHR46766">
    <property type="entry name" value="GLUTAMINE-RICH PROTEIN 2"/>
    <property type="match status" value="1"/>
</dbReference>
<evidence type="ECO:0000313" key="5">
    <source>
        <dbReference type="EMBL" id="VBA46606.1"/>
    </source>
</evidence>
<accession>A0A498QM59</accession>
<evidence type="ECO:0000256" key="2">
    <source>
        <dbReference type="SAM" id="MobiDB-lite"/>
    </source>
</evidence>
<dbReference type="InterPro" id="IPR043641">
    <property type="entry name" value="PPE-PPW_C"/>
</dbReference>
<feature type="domain" description="PPE-PPW subfamily C-terminal" evidence="4">
    <location>
        <begin position="347"/>
        <end position="394"/>
    </location>
</feature>
<dbReference type="InterPro" id="IPR038332">
    <property type="entry name" value="PPE_sf"/>
</dbReference>
<dbReference type="Pfam" id="PF18878">
    <property type="entry name" value="PPE-PPW"/>
    <property type="match status" value="1"/>
</dbReference>
<feature type="domain" description="PPE" evidence="3">
    <location>
        <begin position="1"/>
        <end position="100"/>
    </location>
</feature>
<evidence type="ECO:0000259" key="4">
    <source>
        <dbReference type="Pfam" id="PF18878"/>
    </source>
</evidence>
<reference evidence="5 6" key="1">
    <citation type="submission" date="2018-09" db="EMBL/GenBank/DDBJ databases">
        <authorList>
            <person name="Tagini F."/>
        </authorList>
    </citation>
    <scope>NUCLEOTIDE SEQUENCE [LARGE SCALE GENOMIC DNA]</scope>
    <source>
        <strain evidence="5 6">MK142</strain>
    </source>
</reference>
<gene>
    <name evidence="5" type="primary">PPE3_2</name>
    <name evidence="5" type="ORF">LAUMK142_00397</name>
</gene>
<comment type="similarity">
    <text evidence="1">Belongs to the mycobacterial PPE family.</text>
</comment>
<feature type="region of interest" description="Disordered" evidence="2">
    <location>
        <begin position="277"/>
        <end position="353"/>
    </location>
</feature>
<protein>
    <submittedName>
        <fullName evidence="5">Putative PPE family protein PPE3</fullName>
    </submittedName>
</protein>
<dbReference type="AlphaFoldDB" id="A0A498QM59"/>
<dbReference type="GO" id="GO:0052572">
    <property type="term" value="P:response to host immune response"/>
    <property type="evidence" value="ECO:0007669"/>
    <property type="project" value="TreeGrafter"/>
</dbReference>
<proteinExistence type="inferred from homology"/>
<evidence type="ECO:0000259" key="3">
    <source>
        <dbReference type="Pfam" id="PF00823"/>
    </source>
</evidence>
<dbReference type="EMBL" id="UPHU01000001">
    <property type="protein sequence ID" value="VBA46606.1"/>
    <property type="molecule type" value="Genomic_DNA"/>
</dbReference>
<evidence type="ECO:0000313" key="6">
    <source>
        <dbReference type="Proteomes" id="UP000268285"/>
    </source>
</evidence>
<feature type="region of interest" description="Disordered" evidence="2">
    <location>
        <begin position="379"/>
        <end position="402"/>
    </location>
</feature>
<dbReference type="Proteomes" id="UP000268285">
    <property type="component" value="Unassembled WGS sequence"/>
</dbReference>
<keyword evidence="6" id="KW-1185">Reference proteome</keyword>
<dbReference type="PANTHER" id="PTHR46766:SF1">
    <property type="entry name" value="GLUTAMINE-RICH PROTEIN 2"/>
    <property type="match status" value="1"/>
</dbReference>
<feature type="compositionally biased region" description="Acidic residues" evidence="2">
    <location>
        <begin position="325"/>
        <end position="343"/>
    </location>
</feature>
<dbReference type="SUPFAM" id="SSF140459">
    <property type="entry name" value="PE/PPE dimer-like"/>
    <property type="match status" value="1"/>
</dbReference>
<dbReference type="Pfam" id="PF00823">
    <property type="entry name" value="PPE"/>
    <property type="match status" value="1"/>
</dbReference>
<dbReference type="InterPro" id="IPR000030">
    <property type="entry name" value="PPE_dom"/>
</dbReference>
<evidence type="ECO:0000256" key="1">
    <source>
        <dbReference type="ARBA" id="ARBA00010652"/>
    </source>
</evidence>